<sequence>MKKEKIRYNKNQEKNIKNKDYFRENEEEKEIIAGRNSIIEAINSGREINKILFQEGIEKGRIKSIFNIANEKKIICQQVPKQKLDNLTKEHHQGVLAFVSPYNYYDFDKMLQELKNIDKTTTILILDHIEDPHNLGAIIRTAVAGGVENIIIPKRRAAVVSAAAVKASAGAIEYVKISRVGSILDSIKKLKEKGFWIAGTTLNEKSINYTNIAKDVPLAIIVGSEGKGLNKAVEKSCDFLYHIKMLGKTQSLNVSVASGIILFERIKNT</sequence>
<reference evidence="5 6" key="1">
    <citation type="submission" date="2016-01" db="EMBL/GenBank/DDBJ databases">
        <authorList>
            <person name="Mitreva M."/>
            <person name="Pepin K.H."/>
            <person name="Mihindukulasuriya K.A."/>
            <person name="Fulton R."/>
            <person name="Fronick C."/>
            <person name="O'Laughlin M."/>
            <person name="Miner T."/>
            <person name="Herter B."/>
            <person name="Rosa B.A."/>
            <person name="Cordes M."/>
            <person name="Tomlinson C."/>
            <person name="Wollam A."/>
            <person name="Palsikar V.B."/>
            <person name="Mardis E.R."/>
            <person name="Wilson R.K."/>
        </authorList>
    </citation>
    <scope>NUCLEOTIDE SEQUENCE [LARGE SCALE GENOMIC DNA]</scope>
    <source>
        <strain evidence="5 6">KA00071</strain>
    </source>
</reference>
<dbReference type="NCBIfam" id="TIGR00186">
    <property type="entry name" value="rRNA_methyl_3"/>
    <property type="match status" value="1"/>
</dbReference>
<dbReference type="InterPro" id="IPR029064">
    <property type="entry name" value="Ribosomal_eL30-like_sf"/>
</dbReference>
<dbReference type="Gene3D" id="3.30.1330.30">
    <property type="match status" value="1"/>
</dbReference>
<dbReference type="InterPro" id="IPR029026">
    <property type="entry name" value="tRNA_m1G_MTases_N"/>
</dbReference>
<evidence type="ECO:0000259" key="4">
    <source>
        <dbReference type="SMART" id="SM00967"/>
    </source>
</evidence>
<keyword evidence="6" id="KW-1185">Reference proteome</keyword>
<keyword evidence="3" id="KW-0808">Transferase</keyword>
<dbReference type="PANTHER" id="PTHR46429">
    <property type="entry name" value="23S RRNA (GUANOSINE-2'-O-)-METHYLTRANSFERASE RLMB"/>
    <property type="match status" value="1"/>
</dbReference>
<dbReference type="InterPro" id="IPR013123">
    <property type="entry name" value="SpoU_subst-bd"/>
</dbReference>
<proteinExistence type="inferred from homology"/>
<dbReference type="Pfam" id="PF00588">
    <property type="entry name" value="SpoU_methylase"/>
    <property type="match status" value="1"/>
</dbReference>
<dbReference type="SUPFAM" id="SSF55315">
    <property type="entry name" value="L30e-like"/>
    <property type="match status" value="1"/>
</dbReference>
<dbReference type="Proteomes" id="UP000070467">
    <property type="component" value="Unassembled WGS sequence"/>
</dbReference>
<dbReference type="InterPro" id="IPR001537">
    <property type="entry name" value="SpoU_MeTrfase"/>
</dbReference>
<protein>
    <submittedName>
        <fullName evidence="5">RNA methyltransferase, TrmH family, group 3</fullName>
    </submittedName>
</protein>
<dbReference type="CDD" id="cd18103">
    <property type="entry name" value="SpoU-like_RlmB"/>
    <property type="match status" value="1"/>
</dbReference>
<evidence type="ECO:0000313" key="6">
    <source>
        <dbReference type="Proteomes" id="UP000070467"/>
    </source>
</evidence>
<evidence type="ECO:0000256" key="1">
    <source>
        <dbReference type="ARBA" id="ARBA00007228"/>
    </source>
</evidence>
<gene>
    <name evidence="5" type="ORF">HMPREF1871_00489</name>
</gene>
<dbReference type="GO" id="GO:0008168">
    <property type="term" value="F:methyltransferase activity"/>
    <property type="evidence" value="ECO:0007669"/>
    <property type="project" value="UniProtKB-KW"/>
</dbReference>
<comment type="caution">
    <text evidence="5">The sequence shown here is derived from an EMBL/GenBank/DDBJ whole genome shotgun (WGS) entry which is preliminary data.</text>
</comment>
<evidence type="ECO:0000256" key="3">
    <source>
        <dbReference type="ARBA" id="ARBA00022679"/>
    </source>
</evidence>
<dbReference type="SMART" id="SM00967">
    <property type="entry name" value="SpoU_sub_bind"/>
    <property type="match status" value="1"/>
</dbReference>
<dbReference type="InterPro" id="IPR004441">
    <property type="entry name" value="rRNA_MeTrfase_TrmH"/>
</dbReference>
<organism evidence="5 6">
    <name type="scientific">Gemelliphila asaccharolytica</name>
    <dbReference type="NCBI Taxonomy" id="502393"/>
    <lineage>
        <taxon>Bacteria</taxon>
        <taxon>Bacillati</taxon>
        <taxon>Bacillota</taxon>
        <taxon>Bacilli</taxon>
        <taxon>Bacillales</taxon>
        <taxon>Gemellaceae</taxon>
        <taxon>Gemelliphila</taxon>
    </lineage>
</organism>
<name>A0ABR5TM92_9BACL</name>
<feature type="domain" description="RNA 2-O ribose methyltransferase substrate binding" evidence="4">
    <location>
        <begin position="31"/>
        <end position="105"/>
    </location>
</feature>
<dbReference type="Gene3D" id="3.40.1280.10">
    <property type="match status" value="1"/>
</dbReference>
<evidence type="ECO:0000256" key="2">
    <source>
        <dbReference type="ARBA" id="ARBA00022603"/>
    </source>
</evidence>
<comment type="similarity">
    <text evidence="1">Belongs to the class IV-like SAM-binding methyltransferase superfamily. RNA methyltransferase TrmH family.</text>
</comment>
<dbReference type="PANTHER" id="PTHR46429:SF1">
    <property type="entry name" value="23S RRNA (GUANOSINE-2'-O-)-METHYLTRANSFERASE RLMB"/>
    <property type="match status" value="1"/>
</dbReference>
<dbReference type="RefSeq" id="WP_066129603.1">
    <property type="nucleotide sequence ID" value="NZ_KQ959865.1"/>
</dbReference>
<evidence type="ECO:0000313" key="5">
    <source>
        <dbReference type="EMBL" id="KXB58411.1"/>
    </source>
</evidence>
<dbReference type="Pfam" id="PF08032">
    <property type="entry name" value="SpoU_sub_bind"/>
    <property type="match status" value="1"/>
</dbReference>
<accession>A0ABR5TM92</accession>
<dbReference type="EMBL" id="LSDB01000012">
    <property type="protein sequence ID" value="KXB58411.1"/>
    <property type="molecule type" value="Genomic_DNA"/>
</dbReference>
<dbReference type="GO" id="GO:0032259">
    <property type="term" value="P:methylation"/>
    <property type="evidence" value="ECO:0007669"/>
    <property type="project" value="UniProtKB-KW"/>
</dbReference>
<dbReference type="SUPFAM" id="SSF75217">
    <property type="entry name" value="alpha/beta knot"/>
    <property type="match status" value="1"/>
</dbReference>
<dbReference type="InterPro" id="IPR029028">
    <property type="entry name" value="Alpha/beta_knot_MTases"/>
</dbReference>
<keyword evidence="2 5" id="KW-0489">Methyltransferase</keyword>